<dbReference type="STRING" id="348802.A0A0D2CJA4"/>
<evidence type="ECO:0000313" key="2">
    <source>
        <dbReference type="EMBL" id="KIW49922.1"/>
    </source>
</evidence>
<dbReference type="PANTHER" id="PTHR34861">
    <property type="match status" value="1"/>
</dbReference>
<evidence type="ECO:0008006" key="4">
    <source>
        <dbReference type="Google" id="ProtNLM"/>
    </source>
</evidence>
<evidence type="ECO:0000256" key="1">
    <source>
        <dbReference type="ARBA" id="ARBA00007865"/>
    </source>
</evidence>
<comment type="similarity">
    <text evidence="1">Belongs to the Cyclase 1 superfamily.</text>
</comment>
<evidence type="ECO:0000313" key="3">
    <source>
        <dbReference type="Proteomes" id="UP000054342"/>
    </source>
</evidence>
<dbReference type="RefSeq" id="XP_013310506.1">
    <property type="nucleotide sequence ID" value="XM_013455052.1"/>
</dbReference>
<dbReference type="Proteomes" id="UP000054342">
    <property type="component" value="Unassembled WGS sequence"/>
</dbReference>
<keyword evidence="3" id="KW-1185">Reference proteome</keyword>
<dbReference type="HOGENOM" id="CLU_030671_1_0_1"/>
<dbReference type="SUPFAM" id="SSF102198">
    <property type="entry name" value="Putative cyclase"/>
    <property type="match status" value="1"/>
</dbReference>
<dbReference type="GO" id="GO:0019441">
    <property type="term" value="P:L-tryptophan catabolic process to kynurenine"/>
    <property type="evidence" value="ECO:0007669"/>
    <property type="project" value="InterPro"/>
</dbReference>
<reference evidence="2 3" key="1">
    <citation type="submission" date="2015-01" db="EMBL/GenBank/DDBJ databases">
        <title>The Genome Sequence of Exophiala xenobiotica CBS118157.</title>
        <authorList>
            <consortium name="The Broad Institute Genomics Platform"/>
            <person name="Cuomo C."/>
            <person name="de Hoog S."/>
            <person name="Gorbushina A."/>
            <person name="Stielow B."/>
            <person name="Teixiera M."/>
            <person name="Abouelleil A."/>
            <person name="Chapman S.B."/>
            <person name="Priest M."/>
            <person name="Young S.K."/>
            <person name="Wortman J."/>
            <person name="Nusbaum C."/>
            <person name="Birren B."/>
        </authorList>
    </citation>
    <scope>NUCLEOTIDE SEQUENCE [LARGE SCALE GENOMIC DNA]</scope>
    <source>
        <strain evidence="2 3">CBS 118157</strain>
    </source>
</reference>
<dbReference type="OrthoDB" id="5396at2759"/>
<dbReference type="EMBL" id="KN847323">
    <property type="protein sequence ID" value="KIW49922.1"/>
    <property type="molecule type" value="Genomic_DNA"/>
</dbReference>
<dbReference type="GeneID" id="25333463"/>
<dbReference type="Gene3D" id="3.50.30.50">
    <property type="entry name" value="Putative cyclase"/>
    <property type="match status" value="1"/>
</dbReference>
<dbReference type="GO" id="GO:0004061">
    <property type="term" value="F:arylformamidase activity"/>
    <property type="evidence" value="ECO:0007669"/>
    <property type="project" value="InterPro"/>
</dbReference>
<dbReference type="InterPro" id="IPR037175">
    <property type="entry name" value="KFase_sf"/>
</dbReference>
<dbReference type="InterPro" id="IPR007325">
    <property type="entry name" value="KFase/CYL"/>
</dbReference>
<name>A0A0D2CJA4_9EURO</name>
<protein>
    <recommendedName>
        <fullName evidence="4">Cyclase</fullName>
    </recommendedName>
</protein>
<organism evidence="2 3">
    <name type="scientific">Exophiala xenobiotica</name>
    <dbReference type="NCBI Taxonomy" id="348802"/>
    <lineage>
        <taxon>Eukaryota</taxon>
        <taxon>Fungi</taxon>
        <taxon>Dikarya</taxon>
        <taxon>Ascomycota</taxon>
        <taxon>Pezizomycotina</taxon>
        <taxon>Eurotiomycetes</taxon>
        <taxon>Chaetothyriomycetidae</taxon>
        <taxon>Chaetothyriales</taxon>
        <taxon>Herpotrichiellaceae</taxon>
        <taxon>Exophiala</taxon>
    </lineage>
</organism>
<proteinExistence type="inferred from homology"/>
<accession>A0A0D2CJA4</accession>
<gene>
    <name evidence="2" type="ORF">PV05_11555</name>
</gene>
<sequence length="263" mass="29930">MSGTIPLFSSLPLRKGDPPYSAWGLYGDDDERGAFNRLTPELVLQAKEEIQTGRTCSLNNPLDAMAKTGVVGRKAFEMDQYAKPPRVVCDCVWTMNSQCSTQWDGLRHWAYQSTGKFYGGRTLKDFFNEDKSIKSHVNGIQNWEQTGIVGRGVLLDFDRWRRKQNIEFSATPLNPHKITVDQLKAVAEDQGTEINFGDILFVRTGFTKEYAALSDDDKKKMGTMWQSSGLVQSEQALEWIWSYFSAVAADHITFEYWPSVQDW</sequence>
<dbReference type="PANTHER" id="PTHR34861:SF11">
    <property type="entry name" value="CYCLASE"/>
    <property type="match status" value="1"/>
</dbReference>
<dbReference type="AlphaFoldDB" id="A0A0D2CJA4"/>
<dbReference type="Pfam" id="PF04199">
    <property type="entry name" value="Cyclase"/>
    <property type="match status" value="1"/>
</dbReference>